<reference evidence="1 2" key="1">
    <citation type="submission" date="2021-01" db="EMBL/GenBank/DDBJ databases">
        <title>Evidence that Capnocytophaga endodontalis is a later homotypic synonym for Capnocytophaga genospecies AHN8471, and request for opinion on proposed recognition of strain AHN8471 as type strain of the species.</title>
        <authorList>
            <person name="Nicholson A.C."/>
            <person name="Hopper C.L."/>
            <person name="Gulvik C.A."/>
            <person name="Mcquiston J.R."/>
            <person name="Lau E.F."/>
        </authorList>
    </citation>
    <scope>NUCLEOTIDE SEQUENCE [LARGE SCALE GENOMIC DNA]</scope>
    <source>
        <strain evidence="1 2">AHN9576</strain>
    </source>
</reference>
<organism evidence="1 2">
    <name type="scientific">Capnocytophaga genosp. AHN8471</name>
    <dbReference type="NCBI Taxonomy" id="327574"/>
    <lineage>
        <taxon>Bacteria</taxon>
        <taxon>Pseudomonadati</taxon>
        <taxon>Bacteroidota</taxon>
        <taxon>Flavobacteriia</taxon>
        <taxon>Flavobacteriales</taxon>
        <taxon>Flavobacteriaceae</taxon>
        <taxon>Capnocytophaga</taxon>
    </lineage>
</organism>
<evidence type="ECO:0008006" key="3">
    <source>
        <dbReference type="Google" id="ProtNLM"/>
    </source>
</evidence>
<dbReference type="RefSeq" id="WP_203092753.1">
    <property type="nucleotide sequence ID" value="NZ_JAESPH010000001.1"/>
</dbReference>
<dbReference type="Proteomes" id="UP000603506">
    <property type="component" value="Unassembled WGS sequence"/>
</dbReference>
<proteinExistence type="predicted"/>
<keyword evidence="2" id="KW-1185">Reference proteome</keyword>
<protein>
    <recommendedName>
        <fullName evidence="3">DUF4274 domain-containing protein</fullName>
    </recommendedName>
</protein>
<dbReference type="EMBL" id="JAEUAH010000027">
    <property type="protein sequence ID" value="MBM0651822.1"/>
    <property type="molecule type" value="Genomic_DNA"/>
</dbReference>
<gene>
    <name evidence="1" type="ORF">JNB19_13885</name>
</gene>
<comment type="caution">
    <text evidence="1">The sequence shown here is derived from an EMBL/GenBank/DDBJ whole genome shotgun (WGS) entry which is preliminary data.</text>
</comment>
<evidence type="ECO:0000313" key="2">
    <source>
        <dbReference type="Proteomes" id="UP000603506"/>
    </source>
</evidence>
<sequence length="208" mass="25141">MIKNIYEPDNEDILFWLAHNEKWPDPDWDLYVVNGKNDDLIFQLANDKACPEQEFFLHCLYYFVGEVYISNDMEKYRERIDNLFSKKALLPSVVQWKEKAVLLLAEKITFDSDFWLNYLFYQDIQKRNIEDLLYEPNSVEKLREYALQLYTKGFSKEEIYQIFLKSDIELQNDKTEESYIDTLEDVMDMIVGWYPSRNIDFENEVKKI</sequence>
<name>A0ABS1YZG8_9FLAO</name>
<accession>A0ABS1YZG8</accession>
<evidence type="ECO:0000313" key="1">
    <source>
        <dbReference type="EMBL" id="MBM0651822.1"/>
    </source>
</evidence>